<dbReference type="InterPro" id="IPR049552">
    <property type="entry name" value="PKS_DH_N"/>
</dbReference>
<keyword evidence="2" id="KW-0597">Phosphoprotein</keyword>
<feature type="domain" description="Ketosynthase family 3 (KS3)" evidence="10">
    <location>
        <begin position="66"/>
        <end position="496"/>
    </location>
</feature>
<dbReference type="InterPro" id="IPR016039">
    <property type="entry name" value="Thiolase-like"/>
</dbReference>
<dbReference type="InterPro" id="IPR049551">
    <property type="entry name" value="PKS_DH_C"/>
</dbReference>
<dbReference type="Pfam" id="PF02801">
    <property type="entry name" value="Ketoacyl-synt_C"/>
    <property type="match status" value="1"/>
</dbReference>
<dbReference type="Pfam" id="PF08240">
    <property type="entry name" value="ADH_N"/>
    <property type="match status" value="1"/>
</dbReference>
<dbReference type="Gene3D" id="3.40.50.720">
    <property type="entry name" value="NAD(P)-binding Rossmann-like Domain"/>
    <property type="match status" value="1"/>
</dbReference>
<evidence type="ECO:0000259" key="9">
    <source>
        <dbReference type="PROSITE" id="PS50075"/>
    </source>
</evidence>
<dbReference type="InterPro" id="IPR020806">
    <property type="entry name" value="PKS_PP-bd"/>
</dbReference>
<dbReference type="InterPro" id="IPR020807">
    <property type="entry name" value="PKS_DH"/>
</dbReference>
<dbReference type="Gene3D" id="3.40.47.10">
    <property type="match status" value="1"/>
</dbReference>
<dbReference type="SMART" id="SM00825">
    <property type="entry name" value="PKS_KS"/>
    <property type="match status" value="1"/>
</dbReference>
<dbReference type="GO" id="GO:0016491">
    <property type="term" value="F:oxidoreductase activity"/>
    <property type="evidence" value="ECO:0007669"/>
    <property type="project" value="InterPro"/>
</dbReference>
<dbReference type="SUPFAM" id="SSF52151">
    <property type="entry name" value="FabD/lysophospholipase-like"/>
    <property type="match status" value="1"/>
</dbReference>
<dbReference type="Pfam" id="PF16197">
    <property type="entry name" value="KAsynt_C_assoc"/>
    <property type="match status" value="1"/>
</dbReference>
<dbReference type="InterPro" id="IPR014031">
    <property type="entry name" value="Ketoacyl_synth_C"/>
</dbReference>
<evidence type="ECO:0000256" key="4">
    <source>
        <dbReference type="ARBA" id="ARBA00022857"/>
    </source>
</evidence>
<feature type="domain" description="Carrier" evidence="9">
    <location>
        <begin position="2091"/>
        <end position="2168"/>
    </location>
</feature>
<dbReference type="SMART" id="SM00829">
    <property type="entry name" value="PKS_ER"/>
    <property type="match status" value="1"/>
</dbReference>
<dbReference type="InterPro" id="IPR036291">
    <property type="entry name" value="NAD(P)-bd_dom_sf"/>
</dbReference>
<dbReference type="InterPro" id="IPR049900">
    <property type="entry name" value="PKS_mFAS_DH"/>
</dbReference>
<dbReference type="InterPro" id="IPR014030">
    <property type="entry name" value="Ketoacyl_synth_N"/>
</dbReference>
<dbReference type="InterPro" id="IPR057326">
    <property type="entry name" value="KR_dom"/>
</dbReference>
<dbReference type="SUPFAM" id="SSF50129">
    <property type="entry name" value="GroES-like"/>
    <property type="match status" value="1"/>
</dbReference>
<dbReference type="GO" id="GO:0004312">
    <property type="term" value="F:fatty acid synthase activity"/>
    <property type="evidence" value="ECO:0007669"/>
    <property type="project" value="TreeGrafter"/>
</dbReference>
<dbReference type="InterPro" id="IPR013154">
    <property type="entry name" value="ADH-like_N"/>
</dbReference>
<evidence type="ECO:0000256" key="5">
    <source>
        <dbReference type="ARBA" id="ARBA00023268"/>
    </source>
</evidence>
<dbReference type="InterPro" id="IPR036736">
    <property type="entry name" value="ACP-like_sf"/>
</dbReference>
<accession>A0A6A6T756</accession>
<dbReference type="InterPro" id="IPR056501">
    <property type="entry name" value="NAD-bd_HRPKS_sdrA"/>
</dbReference>
<dbReference type="SUPFAM" id="SSF47336">
    <property type="entry name" value="ACP-like"/>
    <property type="match status" value="1"/>
</dbReference>
<feature type="domain" description="PKS/mFAS DH" evidence="11">
    <location>
        <begin position="974"/>
        <end position="1287"/>
    </location>
</feature>
<protein>
    <submittedName>
        <fullName evidence="12">Ketoacyl-synt-domain-containing protein</fullName>
    </submittedName>
</protein>
<proteinExistence type="predicted"/>
<evidence type="ECO:0000256" key="8">
    <source>
        <dbReference type="SAM" id="MobiDB-lite"/>
    </source>
</evidence>
<dbReference type="Gene3D" id="1.10.1200.10">
    <property type="entry name" value="ACP-like"/>
    <property type="match status" value="1"/>
</dbReference>
<gene>
    <name evidence="12" type="ORF">K491DRAFT_757928</name>
</gene>
<dbReference type="Pfam" id="PF21089">
    <property type="entry name" value="PKS_DH_N"/>
    <property type="match status" value="1"/>
</dbReference>
<name>A0A6A6T756_9PLEO</name>
<dbReference type="SMART" id="SM00823">
    <property type="entry name" value="PKS_PP"/>
    <property type="match status" value="1"/>
</dbReference>
<dbReference type="Pfam" id="PF00698">
    <property type="entry name" value="Acyl_transf_1"/>
    <property type="match status" value="1"/>
</dbReference>
<dbReference type="SMART" id="SM00826">
    <property type="entry name" value="PKS_DH"/>
    <property type="match status" value="1"/>
</dbReference>
<comment type="caution">
    <text evidence="7">Lacks conserved residue(s) required for the propagation of feature annotation.</text>
</comment>
<dbReference type="PROSITE" id="PS52004">
    <property type="entry name" value="KS3_2"/>
    <property type="match status" value="1"/>
</dbReference>
<dbReference type="GO" id="GO:0031177">
    <property type="term" value="F:phosphopantetheine binding"/>
    <property type="evidence" value="ECO:0007669"/>
    <property type="project" value="InterPro"/>
</dbReference>
<dbReference type="InterPro" id="IPR018201">
    <property type="entry name" value="Ketoacyl_synth_AS"/>
</dbReference>
<dbReference type="PROSITE" id="PS00606">
    <property type="entry name" value="KS3_1"/>
    <property type="match status" value="1"/>
</dbReference>
<dbReference type="Pfam" id="PF23297">
    <property type="entry name" value="ACP_SdgA_C"/>
    <property type="match status" value="1"/>
</dbReference>
<dbReference type="Gene3D" id="3.10.129.110">
    <property type="entry name" value="Polyketide synthase dehydratase"/>
    <property type="match status" value="1"/>
</dbReference>
<keyword evidence="4" id="KW-0521">NADP</keyword>
<keyword evidence="6" id="KW-0012">Acyltransferase</keyword>
<dbReference type="Pfam" id="PF00109">
    <property type="entry name" value="ketoacyl-synt"/>
    <property type="match status" value="1"/>
</dbReference>
<dbReference type="Gene3D" id="3.40.366.10">
    <property type="entry name" value="Malonyl-Coenzyme A Acyl Carrier Protein, domain 2"/>
    <property type="match status" value="1"/>
</dbReference>
<dbReference type="CDD" id="cd05195">
    <property type="entry name" value="enoyl_red"/>
    <property type="match status" value="1"/>
</dbReference>
<dbReference type="InterPro" id="IPR014043">
    <property type="entry name" value="Acyl_transferase_dom"/>
</dbReference>
<dbReference type="GO" id="GO:0004315">
    <property type="term" value="F:3-oxoacyl-[acyl-carrier-protein] synthase activity"/>
    <property type="evidence" value="ECO:0007669"/>
    <property type="project" value="InterPro"/>
</dbReference>
<dbReference type="SUPFAM" id="SSF55048">
    <property type="entry name" value="Probable ACP-binding domain of malonyl-CoA ACP transacylase"/>
    <property type="match status" value="1"/>
</dbReference>
<dbReference type="InterPro" id="IPR016036">
    <property type="entry name" value="Malonyl_transacylase_ACP-bd"/>
</dbReference>
<dbReference type="GO" id="GO:0006633">
    <property type="term" value="P:fatty acid biosynthetic process"/>
    <property type="evidence" value="ECO:0007669"/>
    <property type="project" value="InterPro"/>
</dbReference>
<dbReference type="InterPro" id="IPR013968">
    <property type="entry name" value="PKS_KR"/>
</dbReference>
<dbReference type="Pfam" id="PF08659">
    <property type="entry name" value="KR"/>
    <property type="match status" value="1"/>
</dbReference>
<dbReference type="Proteomes" id="UP000799324">
    <property type="component" value="Unassembled WGS sequence"/>
</dbReference>
<evidence type="ECO:0000256" key="7">
    <source>
        <dbReference type="PROSITE-ProRule" id="PRU01363"/>
    </source>
</evidence>
<evidence type="ECO:0000256" key="2">
    <source>
        <dbReference type="ARBA" id="ARBA00022553"/>
    </source>
</evidence>
<dbReference type="SUPFAM" id="SSF51735">
    <property type="entry name" value="NAD(P)-binding Rossmann-fold domains"/>
    <property type="match status" value="2"/>
</dbReference>
<dbReference type="InterPro" id="IPR009081">
    <property type="entry name" value="PP-bd_ACP"/>
</dbReference>
<sequence length="2175" mass="234934">MVPYAITPPGEQEQGLSYNGDSTTGGASANGNGIHSLVPSYEDAYKHGYTEGYTSGYTQSHVDLKHQPVAIIGMSCRLPGSVSTPDEFWELLARSRTGFSEIPASRFSANRFFHPNPGKSGATNARGGNFLTHDLTAFDAPFFGFTQQEAISLDPQQRLLLECTFEALESAGIPKHDVLGKDVGVFVGGTFSEYEADLFRDPETIPMHQATGIHGCPCCAMAMQSNRLSHFFDFRGPSFTVDTACSSSLVALHLACQSLRSGESSIAIAAGVHLNMSPEFWISYSMSRLFGEAGRSFAFDQRGTGYGRGEGCGMVLLKPLDQALKDNDPIRAVITGTGINQDGRTPGITMPNGSAQEALIRSVYENGGMNPRDTGYIEAHGTGTRVGDPIEVGALHNVFGEGRNKRRPLYIGSVKSNIGHLEAAAGIAGVIKTALMLERGFILPNYDFKQPNASIPFDEWGIKVATRQQPWPFGKRWASVNGFGFGGTNGHVVMTKGPLDRKTMKEELDIRSSSRLFILSAHDKSSTEKAMQNLGVYLEQRPERRAIHPWRIAIMASSGEELVEALSSGKVIPTKQELNDVSSGWIFTGQGAQWWAMGRELYHQYPVYASALERADKHLRSIGAEFSLLEELQRNEKMSKVNTALISQPSCTAVQLALVELLRSWGVFPSAVAGHSSGEIGAAFAAELITFEDAMTVAYHRGRLIPALKMKHPELTGSMMAVGAGKNEIAPLLDLISPSLGEARIACINSPASVTVSGDGDAVAELQTLIEERYPGTFARKLQVDTAYHSHHMNLVAKDYAKSLLGVESPKTSAIRFHSSLLGRLADGTELDASYWVSNLTCAVRFDEALQSMCTPTDNGVPNVNFLIELGPHDALQGPVKQILKHIGGPVAKIAYSSALSRKQDAIQSCLGLAGTLFLKGAKLECGAINFPRSLDRPPQVLTDLPRYAWNHSTSFIHESRFTKVHKYHDTPRNDMIGVVAPYANDFEPVWRNVIRLDDLPWLRHHQVQGVYMFPIAGFAAMALEAIAQRDQQMNNQYDSLEIKGLKIKTPAMLTEEDIEMTITLKPGPECTGDLSHDFAICSWSKSRGWMEHCTGSVSAMVADHNAIDGGRARAWRKQRLLAKLSDARRTATQPLEPETLYSHLAELGVSYGSSFQGLWDSRVSPTAATARIAPAATALEMPHGEESRYVLHPTILEQLVSMYWLNLNATGSLNTVHLPSSIGTVRVSVRIAERLQVSAITLEACSEPRSFLSATGSNTLAMFATDADEEMTNGTATPHFDAEIAIIHGESQQQCDIASTISNRLVKMTSRVPTMGSLSALATGSKDKLCIFIVELERPLLASLAESEFQSLQHLLTTVQGVLWVVSSAYANSTNPNVNMITGLSRTLRSEGTLTKFATLDLDIPRSLDAAVVVPTVLSVFTRVFAVGSVGEDIEFMERDGKLYTPRIINDDNMNTYVHDTINPSSNAPACFSDLSRPPKGTVNRLGAVDSVFFEDDEVSQNALPADYVELQVKAISINPVNYGSKALPGLECSGIVTAVGSSVPNIKVGDRVAAINNKGALSTIARVHSSHLFKLPAHITFELAVTLPLSFCIVAYGLLEKAGFSEGETVLVHDAGSTLGQVALSAARIFGAQAWTTVKNVEEKDLLMREFSVPEERIWYANNEAFAEAVKDSTGGQGVDVVFHTSKELHLLQASFSCLAASGRLINVGGGTDMSGIVPFEKNVSVFFIDVASLLTSLPQVVQRTLAHMASLLKYGFIQVFSTAPTFGISDVAGALNAKAKAVIVPRDDELVMAPRVDSHNALFRNDATYILIGGTGGLGRSIAMWMVGKGAKHVVLLSRSGTLNDKAKRQVDAINEAGANIVVHRCDVADQADVERLVSADLKEFPPVRGIVHGAMVLHDVLFEKMTYDQYTSVIASKVKGAWNFHHALTATRAPLDFVVAISSAAGAVGNRGQAAYAAANTFLNGFAQHLIKQGIRAASIDLTAVSDVGYLAEDAERAAEVARNLGSDTICEAEVLALIQAAVEGKLTSCNGHPITGMRITPTMRPFWSNDAKFVHLLRAAEAASTSSTTTKISWSAAFKAAASRAEAEQVVCNALVEKIAEVVSMEPEELDVSRALSHYPLDSLTAIEVRNFITRMFEANLQVLELLASGSIESLAKAICVKSKLGVPAA</sequence>
<evidence type="ECO:0000313" key="13">
    <source>
        <dbReference type="Proteomes" id="UP000799324"/>
    </source>
</evidence>
<dbReference type="InterPro" id="IPR020841">
    <property type="entry name" value="PKS_Beta-ketoAc_synthase_dom"/>
</dbReference>
<dbReference type="GO" id="GO:0044550">
    <property type="term" value="P:secondary metabolite biosynthetic process"/>
    <property type="evidence" value="ECO:0007669"/>
    <property type="project" value="TreeGrafter"/>
</dbReference>
<dbReference type="Pfam" id="PF00107">
    <property type="entry name" value="ADH_zinc_N"/>
    <property type="match status" value="1"/>
</dbReference>
<dbReference type="Pfam" id="PF14765">
    <property type="entry name" value="PS-DH"/>
    <property type="match status" value="1"/>
</dbReference>
<feature type="region of interest" description="C-terminal hotdog fold" evidence="7">
    <location>
        <begin position="1133"/>
        <end position="1287"/>
    </location>
</feature>
<feature type="compositionally biased region" description="Polar residues" evidence="8">
    <location>
        <begin position="14"/>
        <end position="30"/>
    </location>
</feature>
<evidence type="ECO:0000256" key="1">
    <source>
        <dbReference type="ARBA" id="ARBA00022450"/>
    </source>
</evidence>
<dbReference type="EMBL" id="MU004343">
    <property type="protein sequence ID" value="KAF2655855.1"/>
    <property type="molecule type" value="Genomic_DNA"/>
</dbReference>
<reference evidence="12" key="1">
    <citation type="journal article" date="2020" name="Stud. Mycol.">
        <title>101 Dothideomycetes genomes: a test case for predicting lifestyles and emergence of pathogens.</title>
        <authorList>
            <person name="Haridas S."/>
            <person name="Albert R."/>
            <person name="Binder M."/>
            <person name="Bloem J."/>
            <person name="Labutti K."/>
            <person name="Salamov A."/>
            <person name="Andreopoulos B."/>
            <person name="Baker S."/>
            <person name="Barry K."/>
            <person name="Bills G."/>
            <person name="Bluhm B."/>
            <person name="Cannon C."/>
            <person name="Castanera R."/>
            <person name="Culley D."/>
            <person name="Daum C."/>
            <person name="Ezra D."/>
            <person name="Gonzalez J."/>
            <person name="Henrissat B."/>
            <person name="Kuo A."/>
            <person name="Liang C."/>
            <person name="Lipzen A."/>
            <person name="Lutzoni F."/>
            <person name="Magnuson J."/>
            <person name="Mondo S."/>
            <person name="Nolan M."/>
            <person name="Ohm R."/>
            <person name="Pangilinan J."/>
            <person name="Park H.-J."/>
            <person name="Ramirez L."/>
            <person name="Alfaro M."/>
            <person name="Sun H."/>
            <person name="Tritt A."/>
            <person name="Yoshinaga Y."/>
            <person name="Zwiers L.-H."/>
            <person name="Turgeon B."/>
            <person name="Goodwin S."/>
            <person name="Spatafora J."/>
            <person name="Crous P."/>
            <person name="Grigoriev I."/>
        </authorList>
    </citation>
    <scope>NUCLEOTIDE SEQUENCE</scope>
    <source>
        <strain evidence="12">CBS 122681</strain>
    </source>
</reference>
<dbReference type="SUPFAM" id="SSF53901">
    <property type="entry name" value="Thiolase-like"/>
    <property type="match status" value="1"/>
</dbReference>
<dbReference type="Pfam" id="PF23114">
    <property type="entry name" value="NAD-bd_HRPKS_sdrA"/>
    <property type="match status" value="1"/>
</dbReference>
<dbReference type="PANTHER" id="PTHR43775:SF13">
    <property type="entry name" value="POLYKETIDE SYNTHASE 1"/>
    <property type="match status" value="1"/>
</dbReference>
<evidence type="ECO:0000256" key="3">
    <source>
        <dbReference type="ARBA" id="ARBA00022679"/>
    </source>
</evidence>
<dbReference type="InterPro" id="IPR032821">
    <property type="entry name" value="PKS_assoc"/>
</dbReference>
<dbReference type="PANTHER" id="PTHR43775">
    <property type="entry name" value="FATTY ACID SYNTHASE"/>
    <property type="match status" value="1"/>
</dbReference>
<keyword evidence="1" id="KW-0596">Phosphopantetheine</keyword>
<dbReference type="OrthoDB" id="329835at2759"/>
<dbReference type="InterPro" id="IPR001227">
    <property type="entry name" value="Ac_transferase_dom_sf"/>
</dbReference>
<dbReference type="SMART" id="SM00827">
    <property type="entry name" value="PKS_AT"/>
    <property type="match status" value="1"/>
</dbReference>
<dbReference type="InterPro" id="IPR020843">
    <property type="entry name" value="ER"/>
</dbReference>
<dbReference type="PROSITE" id="PS52019">
    <property type="entry name" value="PKS_MFAS_DH"/>
    <property type="match status" value="1"/>
</dbReference>
<evidence type="ECO:0000259" key="11">
    <source>
        <dbReference type="PROSITE" id="PS52019"/>
    </source>
</evidence>
<dbReference type="PROSITE" id="PS50075">
    <property type="entry name" value="CARRIER"/>
    <property type="match status" value="1"/>
</dbReference>
<evidence type="ECO:0000256" key="6">
    <source>
        <dbReference type="ARBA" id="ARBA00023315"/>
    </source>
</evidence>
<dbReference type="InterPro" id="IPR042104">
    <property type="entry name" value="PKS_dehydratase_sf"/>
</dbReference>
<feature type="region of interest" description="N-terminal hotdog fold" evidence="7">
    <location>
        <begin position="974"/>
        <end position="1105"/>
    </location>
</feature>
<keyword evidence="3" id="KW-0808">Transferase</keyword>
<dbReference type="Gene3D" id="3.90.180.10">
    <property type="entry name" value="Medium-chain alcohol dehydrogenases, catalytic domain"/>
    <property type="match status" value="1"/>
</dbReference>
<keyword evidence="13" id="KW-1185">Reference proteome</keyword>
<evidence type="ECO:0000259" key="10">
    <source>
        <dbReference type="PROSITE" id="PS52004"/>
    </source>
</evidence>
<dbReference type="InterPro" id="IPR011032">
    <property type="entry name" value="GroES-like_sf"/>
</dbReference>
<feature type="region of interest" description="Disordered" evidence="8">
    <location>
        <begin position="1"/>
        <end position="30"/>
    </location>
</feature>
<evidence type="ECO:0000313" key="12">
    <source>
        <dbReference type="EMBL" id="KAF2655855.1"/>
    </source>
</evidence>
<keyword evidence="5" id="KW-0511">Multifunctional enzyme</keyword>
<dbReference type="InterPro" id="IPR013149">
    <property type="entry name" value="ADH-like_C"/>
</dbReference>
<dbReference type="SMART" id="SM00822">
    <property type="entry name" value="PKS_KR"/>
    <property type="match status" value="1"/>
</dbReference>
<organism evidence="12 13">
    <name type="scientific">Lophiostoma macrostomum CBS 122681</name>
    <dbReference type="NCBI Taxonomy" id="1314788"/>
    <lineage>
        <taxon>Eukaryota</taxon>
        <taxon>Fungi</taxon>
        <taxon>Dikarya</taxon>
        <taxon>Ascomycota</taxon>
        <taxon>Pezizomycotina</taxon>
        <taxon>Dothideomycetes</taxon>
        <taxon>Pleosporomycetidae</taxon>
        <taxon>Pleosporales</taxon>
        <taxon>Lophiostomataceae</taxon>
        <taxon>Lophiostoma</taxon>
    </lineage>
</organism>
<dbReference type="InterPro" id="IPR050091">
    <property type="entry name" value="PKS_NRPS_Biosynth_Enz"/>
</dbReference>
<dbReference type="InterPro" id="IPR016035">
    <property type="entry name" value="Acyl_Trfase/lysoPLipase"/>
</dbReference>
<dbReference type="CDD" id="cd00833">
    <property type="entry name" value="PKS"/>
    <property type="match status" value="1"/>
</dbReference>